<gene>
    <name evidence="1" type="ORF">GS03_00425</name>
</gene>
<accession>A0A4P7PQ94</accession>
<name>A0A4P7PQ94_9FLAO</name>
<dbReference type="KEGG" id="fsn:GS03_00425"/>
<dbReference type="EMBL" id="CP038810">
    <property type="protein sequence ID" value="QBZ96941.1"/>
    <property type="molecule type" value="Genomic_DNA"/>
</dbReference>
<dbReference type="AlphaFoldDB" id="A0A4P7PQ94"/>
<evidence type="ECO:0000313" key="2">
    <source>
        <dbReference type="Proteomes" id="UP000296862"/>
    </source>
</evidence>
<dbReference type="Proteomes" id="UP000296862">
    <property type="component" value="Chromosome"/>
</dbReference>
<sequence>MGLVVLLAILLQSFDAIGHLEKQFSEKHCYHNYHHHKTEITHAHEGFDHCFTCEFTFSSFISPSKLTFTSQKVEVVTKYSTYYSKEITQFFRGSLFALRAPPSFIA</sequence>
<protein>
    <submittedName>
        <fullName evidence="1">Uncharacterized protein</fullName>
    </submittedName>
</protein>
<evidence type="ECO:0000313" key="1">
    <source>
        <dbReference type="EMBL" id="QBZ96941.1"/>
    </source>
</evidence>
<organism evidence="1 2">
    <name type="scientific">Flavobacterium sangjuense</name>
    <dbReference type="NCBI Taxonomy" id="2518177"/>
    <lineage>
        <taxon>Bacteria</taxon>
        <taxon>Pseudomonadati</taxon>
        <taxon>Bacteroidota</taxon>
        <taxon>Flavobacteriia</taxon>
        <taxon>Flavobacteriales</taxon>
        <taxon>Flavobacteriaceae</taxon>
        <taxon>Flavobacterium</taxon>
    </lineage>
</organism>
<keyword evidence="2" id="KW-1185">Reference proteome</keyword>
<reference evidence="1 2" key="1">
    <citation type="submission" date="2019-04" db="EMBL/GenBank/DDBJ databases">
        <title>Flavobacterium sp. GS03.</title>
        <authorList>
            <person name="Kim H."/>
        </authorList>
    </citation>
    <scope>NUCLEOTIDE SEQUENCE [LARGE SCALE GENOMIC DNA]</scope>
    <source>
        <strain evidence="1 2">GS03</strain>
    </source>
</reference>
<proteinExistence type="predicted"/>